<dbReference type="InterPro" id="IPR005135">
    <property type="entry name" value="Endo/exonuclease/phosphatase"/>
</dbReference>
<dbReference type="PANTHER" id="PTHR33332">
    <property type="entry name" value="REVERSE TRANSCRIPTASE DOMAIN-CONTAINING PROTEIN"/>
    <property type="match status" value="1"/>
</dbReference>
<dbReference type="Gene3D" id="3.60.10.10">
    <property type="entry name" value="Endonuclease/exonuclease/phosphatase"/>
    <property type="match status" value="1"/>
</dbReference>
<evidence type="ECO:0000256" key="1">
    <source>
        <dbReference type="SAM" id="SignalP"/>
    </source>
</evidence>
<evidence type="ECO:0000313" key="3">
    <source>
        <dbReference type="Ensembl" id="ENSLLEP00000032307.1"/>
    </source>
</evidence>
<feature type="chain" id="PRO_5034634163" description="Reverse transcriptase domain-containing protein" evidence="1">
    <location>
        <begin position="20"/>
        <end position="1111"/>
    </location>
</feature>
<sequence>MLSLTLLLFTSTFLLKWNSCPSTTDPYTICISPSLLSSHMMASHELLCFLRTWSPSNSRAANHSHSHKSHSHLLFLTFLLLLYSGDISPNPGPTTHPILPSHPISIAHKSPPCKPSNLIPIIPQRLSSFSCALWNARSVCNKLTAIHDLFLSNSFNLLALTETWLTPSDTASVAALSHGGLHLSHTPRPGERNGGGVGILLSPSCTYQHLPPPPSLSFSSFETHCIRLFSPLALRVAVIYRPPGPTSQFFDHFATWLSHFLSSNLPCLILGDFNIPIDDPSAPAASKLLSLTSSLGLTQSSLLPTHRDGHAIDLVFSNLCSISEFNCRPFPISDHHLLSFNLSGLPKHPAPPPRTHTRRNLHAVDPHQFSNLLHHLPHTSSFTCPDAATNHYNTTLISALDTLAPLRLCKAPRRQLQPWHTLQTRYLQRCSRTAERAWRKSRSEADFVHFKFILRSYTSALHLAKQSFFSSLISTLSSNPKRLWSTFNTLLYPPAPPPTAAFSAQDLADYFLSKTLNIRRNIPTQDSYLPPPLPQVPSATLCRFLPATEEEVNSLLSSSHLTTCPLDPIPSHLIPPLSSSLTPALTHIFNLSLSTGSFPSAFKHALVTPLLKKPSLDPNSPSNYRPVSLLPFTSKLLEKLVFNRLSLFLSSNSLLDPLQSGFRPLHSTETALTKVTNDLLTAKKHGHYSILILLDLSAAFDTVDHPLLLQTLNSLGLGDTALAWVESYLSNRSFCVSFAGNSSSSLPLSVGVPQGSVLGPLLFSIYTSSLGKIINSFGFNYHLYADDTQIYLSTPDLSPPVLSKVSDCLSGISSWMASHHLKINMSKTELLLIPPSNASPPPDFSITVEGITISPSNQVRCLGVTLDSALSFIPHIKSLSSSCRYQLRNIFRIRPFLTAVATKQLIHALVISRLDYCNNLLSGLPLSRLSPLQSILNASARLIHLTRRSVSAAPLCESLHWLPIHCRIKFKILILTYKTLTNSAPHYLSSLITKYTPARSLRSNSDLRLASPRITSSHDRLQDFSRAAPTLWNALLVLSDFPLTSLPSNAPLKRSYLGKPTTQLTDAIINHSHLTVLSSCFQPQPSQIVSSYGNRALISSCTVCQMLFNVL</sequence>
<organism evidence="3 4">
    <name type="scientific">Leptobrachium leishanense</name>
    <name type="common">Leishan spiny toad</name>
    <dbReference type="NCBI Taxonomy" id="445787"/>
    <lineage>
        <taxon>Eukaryota</taxon>
        <taxon>Metazoa</taxon>
        <taxon>Chordata</taxon>
        <taxon>Craniata</taxon>
        <taxon>Vertebrata</taxon>
        <taxon>Euteleostomi</taxon>
        <taxon>Amphibia</taxon>
        <taxon>Batrachia</taxon>
        <taxon>Anura</taxon>
        <taxon>Pelobatoidea</taxon>
        <taxon>Megophryidae</taxon>
        <taxon>Leptobrachium</taxon>
    </lineage>
</organism>
<accession>A0A8C5Q3H6</accession>
<feature type="signal peptide" evidence="1">
    <location>
        <begin position="1"/>
        <end position="19"/>
    </location>
</feature>
<proteinExistence type="predicted"/>
<dbReference type="InterPro" id="IPR043502">
    <property type="entry name" value="DNA/RNA_pol_sf"/>
</dbReference>
<dbReference type="InterPro" id="IPR036691">
    <property type="entry name" value="Endo/exonu/phosph_ase_sf"/>
</dbReference>
<dbReference type="GeneTree" id="ENSGT01040000240375"/>
<dbReference type="Pfam" id="PF03372">
    <property type="entry name" value="Exo_endo_phos"/>
    <property type="match status" value="1"/>
</dbReference>
<evidence type="ECO:0000313" key="4">
    <source>
        <dbReference type="Proteomes" id="UP000694569"/>
    </source>
</evidence>
<dbReference type="PROSITE" id="PS50878">
    <property type="entry name" value="RT_POL"/>
    <property type="match status" value="1"/>
</dbReference>
<dbReference type="CDD" id="cd01650">
    <property type="entry name" value="RT_nLTR_like"/>
    <property type="match status" value="1"/>
</dbReference>
<dbReference type="Pfam" id="PF00078">
    <property type="entry name" value="RVT_1"/>
    <property type="match status" value="1"/>
</dbReference>
<dbReference type="AlphaFoldDB" id="A0A8C5Q3H6"/>
<reference evidence="3" key="2">
    <citation type="submission" date="2025-09" db="UniProtKB">
        <authorList>
            <consortium name="Ensembl"/>
        </authorList>
    </citation>
    <scope>IDENTIFICATION</scope>
</reference>
<name>A0A8C5Q3H6_9ANUR</name>
<dbReference type="SUPFAM" id="SSF56672">
    <property type="entry name" value="DNA/RNA polymerases"/>
    <property type="match status" value="1"/>
</dbReference>
<keyword evidence="4" id="KW-1185">Reference proteome</keyword>
<evidence type="ECO:0000259" key="2">
    <source>
        <dbReference type="PROSITE" id="PS50878"/>
    </source>
</evidence>
<feature type="domain" description="Reverse transcriptase" evidence="2">
    <location>
        <begin position="591"/>
        <end position="853"/>
    </location>
</feature>
<dbReference type="Ensembl" id="ENSLLET00000033558.1">
    <property type="protein sequence ID" value="ENSLLEP00000032307.1"/>
    <property type="gene ID" value="ENSLLEG00000020509.1"/>
</dbReference>
<keyword evidence="1" id="KW-0732">Signal</keyword>
<dbReference type="Proteomes" id="UP000694569">
    <property type="component" value="Unplaced"/>
</dbReference>
<dbReference type="InterPro" id="IPR000477">
    <property type="entry name" value="RT_dom"/>
</dbReference>
<reference evidence="3" key="1">
    <citation type="submission" date="2025-08" db="UniProtKB">
        <authorList>
            <consortium name="Ensembl"/>
        </authorList>
    </citation>
    <scope>IDENTIFICATION</scope>
</reference>
<dbReference type="GO" id="GO:0003824">
    <property type="term" value="F:catalytic activity"/>
    <property type="evidence" value="ECO:0007669"/>
    <property type="project" value="InterPro"/>
</dbReference>
<protein>
    <recommendedName>
        <fullName evidence="2">Reverse transcriptase domain-containing protein</fullName>
    </recommendedName>
</protein>
<dbReference type="OrthoDB" id="8936366at2759"/>
<dbReference type="SUPFAM" id="SSF56219">
    <property type="entry name" value="DNase I-like"/>
    <property type="match status" value="1"/>
</dbReference>